<dbReference type="GO" id="GO:0006644">
    <property type="term" value="P:phospholipid metabolic process"/>
    <property type="evidence" value="ECO:0007669"/>
    <property type="project" value="InterPro"/>
</dbReference>
<evidence type="ECO:0000313" key="2">
    <source>
        <dbReference type="EMBL" id="EGZ14664.1"/>
    </source>
</evidence>
<reference evidence="2 3" key="1">
    <citation type="journal article" date="2006" name="Science">
        <title>Phytophthora genome sequences uncover evolutionary origins and mechanisms of pathogenesis.</title>
        <authorList>
            <person name="Tyler B.M."/>
            <person name="Tripathy S."/>
            <person name="Zhang X."/>
            <person name="Dehal P."/>
            <person name="Jiang R.H."/>
            <person name="Aerts A."/>
            <person name="Arredondo F.D."/>
            <person name="Baxter L."/>
            <person name="Bensasson D."/>
            <person name="Beynon J.L."/>
            <person name="Chapman J."/>
            <person name="Damasceno C.M."/>
            <person name="Dorrance A.E."/>
            <person name="Dou D."/>
            <person name="Dickerman A.W."/>
            <person name="Dubchak I.L."/>
            <person name="Garbelotto M."/>
            <person name="Gijzen M."/>
            <person name="Gordon S.G."/>
            <person name="Govers F."/>
            <person name="Grunwald N.J."/>
            <person name="Huang W."/>
            <person name="Ivors K.L."/>
            <person name="Jones R.W."/>
            <person name="Kamoun S."/>
            <person name="Krampis K."/>
            <person name="Lamour K.H."/>
            <person name="Lee M.K."/>
            <person name="McDonald W.H."/>
            <person name="Medina M."/>
            <person name="Meijer H.J."/>
            <person name="Nordberg E.K."/>
            <person name="Maclean D.J."/>
            <person name="Ospina-Giraldo M.D."/>
            <person name="Morris P.F."/>
            <person name="Phuntumart V."/>
            <person name="Putnam N.H."/>
            <person name="Rash S."/>
            <person name="Rose J.K."/>
            <person name="Sakihama Y."/>
            <person name="Salamov A.A."/>
            <person name="Savidor A."/>
            <person name="Scheuring C.F."/>
            <person name="Smith B.M."/>
            <person name="Sobral B.W."/>
            <person name="Terry A."/>
            <person name="Torto-Alalibo T.A."/>
            <person name="Win J."/>
            <person name="Xu Z."/>
            <person name="Zhang H."/>
            <person name="Grigoriev I.V."/>
            <person name="Rokhsar D.S."/>
            <person name="Boore J.L."/>
        </authorList>
    </citation>
    <scope>NUCLEOTIDE SEQUENCE [LARGE SCALE GENOMIC DNA]</scope>
    <source>
        <strain evidence="2 3">P6497</strain>
    </source>
</reference>
<dbReference type="PANTHER" id="PTHR12824">
    <property type="entry name" value="GROUP XII SECRETORY PHOSPHOLIPASE A2 FAMILY MEMBER"/>
    <property type="match status" value="1"/>
</dbReference>
<dbReference type="InterPro" id="IPR010711">
    <property type="entry name" value="PLA2G12"/>
</dbReference>
<dbReference type="GO" id="GO:0005509">
    <property type="term" value="F:calcium ion binding"/>
    <property type="evidence" value="ECO:0007669"/>
    <property type="project" value="InterPro"/>
</dbReference>
<dbReference type="AlphaFoldDB" id="G4ZMU1"/>
<dbReference type="GO" id="GO:0016042">
    <property type="term" value="P:lipid catabolic process"/>
    <property type="evidence" value="ECO:0007669"/>
    <property type="project" value="InterPro"/>
</dbReference>
<dbReference type="PROSITE" id="PS51257">
    <property type="entry name" value="PROKAR_LIPOPROTEIN"/>
    <property type="match status" value="1"/>
</dbReference>
<dbReference type="KEGG" id="psoj:PHYSODRAFT_315502"/>
<dbReference type="GO" id="GO:0050482">
    <property type="term" value="P:arachidonate secretion"/>
    <property type="evidence" value="ECO:0007669"/>
    <property type="project" value="InterPro"/>
</dbReference>
<dbReference type="InParanoid" id="G4ZMU1"/>
<dbReference type="Proteomes" id="UP000002640">
    <property type="component" value="Unassembled WGS sequence"/>
</dbReference>
<keyword evidence="1" id="KW-0732">Signal</keyword>
<keyword evidence="3" id="KW-1185">Reference proteome</keyword>
<dbReference type="GO" id="GO:0005576">
    <property type="term" value="C:extracellular region"/>
    <property type="evidence" value="ECO:0007669"/>
    <property type="project" value="InterPro"/>
</dbReference>
<gene>
    <name evidence="2" type="ORF">PHYSODRAFT_315502</name>
</gene>
<proteinExistence type="predicted"/>
<evidence type="ECO:0008006" key="4">
    <source>
        <dbReference type="Google" id="ProtNLM"/>
    </source>
</evidence>
<dbReference type="EMBL" id="JH159155">
    <property type="protein sequence ID" value="EGZ14664.1"/>
    <property type="molecule type" value="Genomic_DNA"/>
</dbReference>
<feature type="signal peptide" evidence="1">
    <location>
        <begin position="1"/>
        <end position="19"/>
    </location>
</feature>
<dbReference type="SUPFAM" id="SSF48619">
    <property type="entry name" value="Phospholipase A2, PLA2"/>
    <property type="match status" value="1"/>
</dbReference>
<dbReference type="GeneID" id="20643871"/>
<evidence type="ECO:0000313" key="3">
    <source>
        <dbReference type="Proteomes" id="UP000002640"/>
    </source>
</evidence>
<feature type="chain" id="PRO_5003472240" description="Phospholipase A2" evidence="1">
    <location>
        <begin position="20"/>
        <end position="325"/>
    </location>
</feature>
<accession>G4ZMU1</accession>
<organism evidence="2 3">
    <name type="scientific">Phytophthora sojae (strain P6497)</name>
    <name type="common">Soybean stem and root rot agent</name>
    <name type="synonym">Phytophthora megasperma f. sp. glycines</name>
    <dbReference type="NCBI Taxonomy" id="1094619"/>
    <lineage>
        <taxon>Eukaryota</taxon>
        <taxon>Sar</taxon>
        <taxon>Stramenopiles</taxon>
        <taxon>Oomycota</taxon>
        <taxon>Peronosporomycetes</taxon>
        <taxon>Peronosporales</taxon>
        <taxon>Peronosporaceae</taxon>
        <taxon>Phytophthora</taxon>
    </lineage>
</organism>
<protein>
    <recommendedName>
        <fullName evidence="4">Phospholipase A2</fullName>
    </recommendedName>
</protein>
<sequence length="325" mass="35798">MVLSRSLLLSCALSLGCAAASIDFPDLTSYSQPCEPFTCRPKRAVTPAKDFEFTANGCGTSGMPISTSTDFQECCNWHDACYSICGMPKANCEKRLQKCMKSQCKAIRDPAKRDECFSTAKIFYIGANMIACPAYQEAQKEACECVPTENAAAATRERLEYFLEENGAPQEELEDEAIDALLKKYKGQEPTMFLRLLKKYPKALKTDPQKTNFMDDIVKNAGADLKKDKKKKGKKRRAAGSSATSLTYSGLQILTPYSFRLAAMSSIVNTARLPVGEAPSLCTAASAALDDADDADCERMRRYCMASWVTSSRSLWAAREISRVL</sequence>
<dbReference type="STRING" id="1094619.G4ZMU1"/>
<dbReference type="PANTHER" id="PTHR12824:SF8">
    <property type="entry name" value="GXIVSPLA2, ISOFORM A"/>
    <property type="match status" value="1"/>
</dbReference>
<name>G4ZMU1_PHYSP</name>
<dbReference type="RefSeq" id="XP_009528413.1">
    <property type="nucleotide sequence ID" value="XM_009530118.1"/>
</dbReference>
<evidence type="ECO:0000256" key="1">
    <source>
        <dbReference type="SAM" id="SignalP"/>
    </source>
</evidence>
<dbReference type="OMA" id="ECCNWHD"/>
<dbReference type="Pfam" id="PF06951">
    <property type="entry name" value="PLA2G12"/>
    <property type="match status" value="1"/>
</dbReference>
<dbReference type="Gene3D" id="1.20.90.10">
    <property type="entry name" value="Phospholipase A2 domain"/>
    <property type="match status" value="1"/>
</dbReference>
<dbReference type="GO" id="GO:0004623">
    <property type="term" value="F:phospholipase A2 activity"/>
    <property type="evidence" value="ECO:0007669"/>
    <property type="project" value="InterPro"/>
</dbReference>
<dbReference type="InterPro" id="IPR036444">
    <property type="entry name" value="PLipase_A2_dom_sf"/>
</dbReference>